<dbReference type="OrthoDB" id="1878503at2759"/>
<proteinExistence type="predicted"/>
<reference evidence="1 2" key="1">
    <citation type="submission" date="2019-08" db="EMBL/GenBank/DDBJ databases">
        <title>Draft genome sequences of two oriental melons (Cucumis melo L. var makuwa).</title>
        <authorList>
            <person name="Kwon S.-Y."/>
        </authorList>
    </citation>
    <scope>NUCLEOTIDE SEQUENCE [LARGE SCALE GENOMIC DNA]</scope>
    <source>
        <strain evidence="2">cv. SW 3</strain>
        <tissue evidence="1">Leaf</tissue>
    </source>
</reference>
<accession>A0A5A7SSA8</accession>
<dbReference type="AlphaFoldDB" id="A0A5A7SSA8"/>
<name>A0A5A7SSA8_CUCMM</name>
<evidence type="ECO:0000313" key="2">
    <source>
        <dbReference type="Proteomes" id="UP000321393"/>
    </source>
</evidence>
<dbReference type="EMBL" id="SSTE01021882">
    <property type="protein sequence ID" value="KAA0032055.1"/>
    <property type="molecule type" value="Genomic_DNA"/>
</dbReference>
<evidence type="ECO:0000313" key="1">
    <source>
        <dbReference type="EMBL" id="KAA0032055.1"/>
    </source>
</evidence>
<organism evidence="1 2">
    <name type="scientific">Cucumis melo var. makuwa</name>
    <name type="common">Oriental melon</name>
    <dbReference type="NCBI Taxonomy" id="1194695"/>
    <lineage>
        <taxon>Eukaryota</taxon>
        <taxon>Viridiplantae</taxon>
        <taxon>Streptophyta</taxon>
        <taxon>Embryophyta</taxon>
        <taxon>Tracheophyta</taxon>
        <taxon>Spermatophyta</taxon>
        <taxon>Magnoliopsida</taxon>
        <taxon>eudicotyledons</taxon>
        <taxon>Gunneridae</taxon>
        <taxon>Pentapetalae</taxon>
        <taxon>rosids</taxon>
        <taxon>fabids</taxon>
        <taxon>Cucurbitales</taxon>
        <taxon>Cucurbitaceae</taxon>
        <taxon>Benincaseae</taxon>
        <taxon>Cucumis</taxon>
    </lineage>
</organism>
<comment type="caution">
    <text evidence="1">The sequence shown here is derived from an EMBL/GenBank/DDBJ whole genome shotgun (WGS) entry which is preliminary data.</text>
</comment>
<dbReference type="Proteomes" id="UP000321393">
    <property type="component" value="Unassembled WGS sequence"/>
</dbReference>
<protein>
    <submittedName>
        <fullName evidence="1">Uncharacterized protein</fullName>
    </submittedName>
</protein>
<sequence length="54" mass="5638">MGLSLKVRSYTGCIVGGAVECDSRCTTQNSGIMVVDENTGSGSVTDLLIVMRLV</sequence>
<gene>
    <name evidence="1" type="ORF">E6C27_scaffold223G00150</name>
</gene>